<dbReference type="RefSeq" id="WP_379087693.1">
    <property type="nucleotide sequence ID" value="NZ_JBHTJO010000001.1"/>
</dbReference>
<comment type="caution">
    <text evidence="3">The sequence shown here is derived from an EMBL/GenBank/DDBJ whole genome shotgun (WGS) entry which is preliminary data.</text>
</comment>
<evidence type="ECO:0000313" key="3">
    <source>
        <dbReference type="EMBL" id="MFD0986833.1"/>
    </source>
</evidence>
<keyword evidence="4" id="KW-1185">Reference proteome</keyword>
<evidence type="ECO:0000313" key="4">
    <source>
        <dbReference type="Proteomes" id="UP001597102"/>
    </source>
</evidence>
<feature type="signal peptide" evidence="1">
    <location>
        <begin position="1"/>
        <end position="27"/>
    </location>
</feature>
<accession>A0ABW3J970</accession>
<name>A0ABW3J970_9HYPH</name>
<evidence type="ECO:0000259" key="2">
    <source>
        <dbReference type="Pfam" id="PF09832"/>
    </source>
</evidence>
<gene>
    <name evidence="3" type="ORF">ACFQ2F_06945</name>
</gene>
<dbReference type="InterPro" id="IPR018637">
    <property type="entry name" value="DUF2059"/>
</dbReference>
<feature type="chain" id="PRO_5045339482" evidence="1">
    <location>
        <begin position="28"/>
        <end position="176"/>
    </location>
</feature>
<organism evidence="3 4">
    <name type="scientific">Methyloligella solikamskensis</name>
    <dbReference type="NCBI Taxonomy" id="1177756"/>
    <lineage>
        <taxon>Bacteria</taxon>
        <taxon>Pseudomonadati</taxon>
        <taxon>Pseudomonadota</taxon>
        <taxon>Alphaproteobacteria</taxon>
        <taxon>Hyphomicrobiales</taxon>
        <taxon>Hyphomicrobiaceae</taxon>
        <taxon>Methyloligella</taxon>
    </lineage>
</organism>
<sequence>MINMTRKILVLMLALGMLSVGGSPAFAQDAGDGASDEKAALAREYLELTHQLASAEAIAMAVGSQIIRQRPESKLDVEDAAEAVAPKFEDEVDEMNDQVVAVYTKRFTADELQTMVDFHKEFNASPAGQKLQAQNEEIGREMAEISRLRGVVIGGEIYRALVDELSAREQPVESPE</sequence>
<dbReference type="Proteomes" id="UP001597102">
    <property type="component" value="Unassembled WGS sequence"/>
</dbReference>
<feature type="domain" description="DUF2059" evidence="2">
    <location>
        <begin position="93"/>
        <end position="145"/>
    </location>
</feature>
<dbReference type="EMBL" id="JBHTJO010000001">
    <property type="protein sequence ID" value="MFD0986833.1"/>
    <property type="molecule type" value="Genomic_DNA"/>
</dbReference>
<keyword evidence="1" id="KW-0732">Signal</keyword>
<evidence type="ECO:0000256" key="1">
    <source>
        <dbReference type="SAM" id="SignalP"/>
    </source>
</evidence>
<reference evidence="4" key="1">
    <citation type="journal article" date="2019" name="Int. J. Syst. Evol. Microbiol.">
        <title>The Global Catalogue of Microorganisms (GCM) 10K type strain sequencing project: providing services to taxonomists for standard genome sequencing and annotation.</title>
        <authorList>
            <consortium name="The Broad Institute Genomics Platform"/>
            <consortium name="The Broad Institute Genome Sequencing Center for Infectious Disease"/>
            <person name="Wu L."/>
            <person name="Ma J."/>
        </authorList>
    </citation>
    <scope>NUCLEOTIDE SEQUENCE [LARGE SCALE GENOMIC DNA]</scope>
    <source>
        <strain evidence="4">CCUG 61697</strain>
    </source>
</reference>
<proteinExistence type="predicted"/>
<protein>
    <submittedName>
        <fullName evidence="3">DUF2059 domain-containing protein</fullName>
    </submittedName>
</protein>
<dbReference type="Pfam" id="PF09832">
    <property type="entry name" value="DUF2059"/>
    <property type="match status" value="1"/>
</dbReference>